<organism evidence="2 3">
    <name type="scientific">Citrus x changshan-huyou</name>
    <dbReference type="NCBI Taxonomy" id="2935761"/>
    <lineage>
        <taxon>Eukaryota</taxon>
        <taxon>Viridiplantae</taxon>
        <taxon>Streptophyta</taxon>
        <taxon>Embryophyta</taxon>
        <taxon>Tracheophyta</taxon>
        <taxon>Spermatophyta</taxon>
        <taxon>Magnoliopsida</taxon>
        <taxon>eudicotyledons</taxon>
        <taxon>Gunneridae</taxon>
        <taxon>Pentapetalae</taxon>
        <taxon>rosids</taxon>
        <taxon>malvids</taxon>
        <taxon>Sapindales</taxon>
        <taxon>Rutaceae</taxon>
        <taxon>Aurantioideae</taxon>
        <taxon>Citrus</taxon>
    </lineage>
</organism>
<feature type="compositionally biased region" description="Low complexity" evidence="1">
    <location>
        <begin position="120"/>
        <end position="138"/>
    </location>
</feature>
<dbReference type="Proteomes" id="UP001428341">
    <property type="component" value="Unassembled WGS sequence"/>
</dbReference>
<comment type="caution">
    <text evidence="2">The sequence shown here is derived from an EMBL/GenBank/DDBJ whole genome shotgun (WGS) entry which is preliminary data.</text>
</comment>
<evidence type="ECO:0000256" key="1">
    <source>
        <dbReference type="SAM" id="MobiDB-lite"/>
    </source>
</evidence>
<name>A0AAP0QMH0_9ROSI</name>
<dbReference type="AlphaFoldDB" id="A0AAP0QMH0"/>
<evidence type="ECO:0000313" key="3">
    <source>
        <dbReference type="Proteomes" id="UP001428341"/>
    </source>
</evidence>
<evidence type="ECO:0000313" key="2">
    <source>
        <dbReference type="EMBL" id="KAK9208794.1"/>
    </source>
</evidence>
<gene>
    <name evidence="2" type="ORF">WN944_001154</name>
</gene>
<sequence length="138" mass="15594">MSSSSDGRNDLLAKTSGKTPKNGHIQGTRKFVTPFLYFDTSRSCDPMENDRLKLEDWLVKHNAKIEELRKEIRRKHRHSDINSSNTPKKGDYMHDGDLKTNVEATVSKHELKSTTTSPRKNGGNLEKNGGNLEKNGEN</sequence>
<protein>
    <submittedName>
        <fullName evidence="2">Uncharacterized protein</fullName>
    </submittedName>
</protein>
<feature type="region of interest" description="Disordered" evidence="1">
    <location>
        <begin position="70"/>
        <end position="138"/>
    </location>
</feature>
<feature type="compositionally biased region" description="Basic and acidic residues" evidence="1">
    <location>
        <begin position="88"/>
        <end position="112"/>
    </location>
</feature>
<feature type="region of interest" description="Disordered" evidence="1">
    <location>
        <begin position="1"/>
        <end position="26"/>
    </location>
</feature>
<proteinExistence type="predicted"/>
<keyword evidence="3" id="KW-1185">Reference proteome</keyword>
<reference evidence="2 3" key="1">
    <citation type="submission" date="2024-05" db="EMBL/GenBank/DDBJ databases">
        <title>Haplotype-resolved chromosome-level genome assembly of Huyou (Citrus changshanensis).</title>
        <authorList>
            <person name="Miao C."/>
            <person name="Chen W."/>
            <person name="Wu Y."/>
            <person name="Wang L."/>
            <person name="Zhao S."/>
            <person name="Grierson D."/>
            <person name="Xu C."/>
            <person name="Chen K."/>
        </authorList>
    </citation>
    <scope>NUCLEOTIDE SEQUENCE [LARGE SCALE GENOMIC DNA]</scope>
    <source>
        <strain evidence="2">01-14</strain>
        <tissue evidence="2">Leaf</tissue>
    </source>
</reference>
<accession>A0AAP0QMH0</accession>
<dbReference type="EMBL" id="JBCGBO010000004">
    <property type="protein sequence ID" value="KAK9208794.1"/>
    <property type="molecule type" value="Genomic_DNA"/>
</dbReference>